<dbReference type="EMBL" id="JASAOK010000019">
    <property type="protein sequence ID" value="KAK6222200.1"/>
    <property type="molecule type" value="Genomic_DNA"/>
</dbReference>
<evidence type="ECO:0000313" key="3">
    <source>
        <dbReference type="Proteomes" id="UP001327957"/>
    </source>
</evidence>
<feature type="compositionally biased region" description="Polar residues" evidence="1">
    <location>
        <begin position="86"/>
        <end position="98"/>
    </location>
</feature>
<keyword evidence="3" id="KW-1185">Reference proteome</keyword>
<comment type="caution">
    <text evidence="2">The sequence shown here is derived from an EMBL/GenBank/DDBJ whole genome shotgun (WGS) entry which is preliminary data.</text>
</comment>
<organism evidence="2 3">
    <name type="scientific">Colletotrichum tabaci</name>
    <dbReference type="NCBI Taxonomy" id="1209068"/>
    <lineage>
        <taxon>Eukaryota</taxon>
        <taxon>Fungi</taxon>
        <taxon>Dikarya</taxon>
        <taxon>Ascomycota</taxon>
        <taxon>Pezizomycotina</taxon>
        <taxon>Sordariomycetes</taxon>
        <taxon>Hypocreomycetidae</taxon>
        <taxon>Glomerellales</taxon>
        <taxon>Glomerellaceae</taxon>
        <taxon>Colletotrichum</taxon>
        <taxon>Colletotrichum destructivum species complex</taxon>
    </lineage>
</organism>
<evidence type="ECO:0000256" key="1">
    <source>
        <dbReference type="SAM" id="MobiDB-lite"/>
    </source>
</evidence>
<feature type="compositionally biased region" description="Pro residues" evidence="1">
    <location>
        <begin position="42"/>
        <end position="51"/>
    </location>
</feature>
<dbReference type="Proteomes" id="UP001327957">
    <property type="component" value="Unassembled WGS sequence"/>
</dbReference>
<reference evidence="2 3" key="1">
    <citation type="submission" date="2023-04" db="EMBL/GenBank/DDBJ databases">
        <title>Colletotrichum tabacum stain YC1 causing leaf anthracnose on Nicotiana tabacum(L.) cv.</title>
        <authorList>
            <person name="Ji Z."/>
            <person name="Wang M."/>
            <person name="Zhang J."/>
            <person name="Wang N."/>
            <person name="Zhou Z."/>
        </authorList>
    </citation>
    <scope>NUCLEOTIDE SEQUENCE [LARGE SCALE GENOMIC DNA]</scope>
    <source>
        <strain evidence="2 3">YC1</strain>
    </source>
</reference>
<gene>
    <name evidence="2" type="ORF">QIS74_04455</name>
</gene>
<evidence type="ECO:0000313" key="2">
    <source>
        <dbReference type="EMBL" id="KAK6222200.1"/>
    </source>
</evidence>
<evidence type="ECO:0008006" key="4">
    <source>
        <dbReference type="Google" id="ProtNLM"/>
    </source>
</evidence>
<dbReference type="AlphaFoldDB" id="A0AAV9TJH4"/>
<name>A0AAV9TJH4_9PEZI</name>
<feature type="region of interest" description="Disordered" evidence="1">
    <location>
        <begin position="74"/>
        <end position="98"/>
    </location>
</feature>
<protein>
    <recommendedName>
        <fullName evidence="4">Integral membrane protein</fullName>
    </recommendedName>
</protein>
<accession>A0AAV9TJH4</accession>
<proteinExistence type="predicted"/>
<sequence length="98" mass="10336">MGAALPDQVEPQRGNSSPDVLWVYSGVGIVWRAPTKITHAAVPPPEAPPARPRISKEGTPSTFADMEAFDGAVHGNAGITYETEQRPPSNTSSGMKPP</sequence>
<feature type="region of interest" description="Disordered" evidence="1">
    <location>
        <begin position="40"/>
        <end position="61"/>
    </location>
</feature>